<dbReference type="KEGG" id="dai:Desaci_4405"/>
<evidence type="ECO:0000313" key="4">
    <source>
        <dbReference type="Proteomes" id="UP000002892"/>
    </source>
</evidence>
<name>I4DBS5_DESAJ</name>
<dbReference type="Gene3D" id="3.40.50.2000">
    <property type="entry name" value="Glycogen Phosphorylase B"/>
    <property type="match status" value="2"/>
</dbReference>
<accession>I4DBS5</accession>
<evidence type="ECO:0000259" key="2">
    <source>
        <dbReference type="Pfam" id="PF13439"/>
    </source>
</evidence>
<dbReference type="Pfam" id="PF00534">
    <property type="entry name" value="Glycos_transf_1"/>
    <property type="match status" value="1"/>
</dbReference>
<dbReference type="SUPFAM" id="SSF53756">
    <property type="entry name" value="UDP-Glycosyltransferase/glycogen phosphorylase"/>
    <property type="match status" value="1"/>
</dbReference>
<feature type="domain" description="Glycosyltransferase subfamily 4-like N-terminal" evidence="2">
    <location>
        <begin position="31"/>
        <end position="205"/>
    </location>
</feature>
<dbReference type="PANTHER" id="PTHR45947:SF3">
    <property type="entry name" value="SULFOQUINOVOSYL TRANSFERASE SQD2"/>
    <property type="match status" value="1"/>
</dbReference>
<gene>
    <name evidence="3" type="ordered locus">Desaci_4405</name>
</gene>
<dbReference type="GO" id="GO:0016757">
    <property type="term" value="F:glycosyltransferase activity"/>
    <property type="evidence" value="ECO:0007669"/>
    <property type="project" value="InterPro"/>
</dbReference>
<dbReference type="EMBL" id="CP003639">
    <property type="protein sequence ID" value="AFM43249.1"/>
    <property type="molecule type" value="Genomic_DNA"/>
</dbReference>
<keyword evidence="3" id="KW-0808">Transferase</keyword>
<organism evidence="3 4">
    <name type="scientific">Desulfosporosinus acidiphilus (strain DSM 22704 / JCM 16185 / SJ4)</name>
    <dbReference type="NCBI Taxonomy" id="646529"/>
    <lineage>
        <taxon>Bacteria</taxon>
        <taxon>Bacillati</taxon>
        <taxon>Bacillota</taxon>
        <taxon>Clostridia</taxon>
        <taxon>Eubacteriales</taxon>
        <taxon>Desulfitobacteriaceae</taxon>
        <taxon>Desulfosporosinus</taxon>
    </lineage>
</organism>
<dbReference type="InterPro" id="IPR001296">
    <property type="entry name" value="Glyco_trans_1"/>
</dbReference>
<dbReference type="STRING" id="646529.Desaci_4405"/>
<dbReference type="eggNOG" id="COG0438">
    <property type="taxonomic scope" value="Bacteria"/>
</dbReference>
<proteinExistence type="predicted"/>
<dbReference type="AlphaFoldDB" id="I4DBS5"/>
<evidence type="ECO:0000313" key="3">
    <source>
        <dbReference type="EMBL" id="AFM43249.1"/>
    </source>
</evidence>
<keyword evidence="4" id="KW-1185">Reference proteome</keyword>
<dbReference type="HOGENOM" id="CLU_041001_0_0_9"/>
<dbReference type="OrthoDB" id="9801609at2"/>
<protein>
    <submittedName>
        <fullName evidence="3">Glycosyltransferase</fullName>
    </submittedName>
</protein>
<feature type="domain" description="Glycosyl transferase family 1" evidence="1">
    <location>
        <begin position="213"/>
        <end position="347"/>
    </location>
</feature>
<reference evidence="3 4" key="1">
    <citation type="journal article" date="2012" name="J. Bacteriol.">
        <title>Complete genome sequences of Desulfosporosinus orientis DSM765T, Desulfosporosinus youngiae DSM17734T, Desulfosporosinus meridiei DSM13257T, and Desulfosporosinus acidiphilus DSM22704T.</title>
        <authorList>
            <person name="Pester M."/>
            <person name="Brambilla E."/>
            <person name="Alazard D."/>
            <person name="Rattei T."/>
            <person name="Weinmaier T."/>
            <person name="Han J."/>
            <person name="Lucas S."/>
            <person name="Lapidus A."/>
            <person name="Cheng J.F."/>
            <person name="Goodwin L."/>
            <person name="Pitluck S."/>
            <person name="Peters L."/>
            <person name="Ovchinnikova G."/>
            <person name="Teshima H."/>
            <person name="Detter J.C."/>
            <person name="Han C.S."/>
            <person name="Tapia R."/>
            <person name="Land M.L."/>
            <person name="Hauser L."/>
            <person name="Kyrpides N.C."/>
            <person name="Ivanova N.N."/>
            <person name="Pagani I."/>
            <person name="Huntmann M."/>
            <person name="Wei C.L."/>
            <person name="Davenport K.W."/>
            <person name="Daligault H."/>
            <person name="Chain P.S."/>
            <person name="Chen A."/>
            <person name="Mavromatis K."/>
            <person name="Markowitz V."/>
            <person name="Szeto E."/>
            <person name="Mikhailova N."/>
            <person name="Pati A."/>
            <person name="Wagner M."/>
            <person name="Woyke T."/>
            <person name="Ollivier B."/>
            <person name="Klenk H.P."/>
            <person name="Spring S."/>
            <person name="Loy A."/>
        </authorList>
    </citation>
    <scope>NUCLEOTIDE SEQUENCE [LARGE SCALE GENOMIC DNA]</scope>
    <source>
        <strain evidence="4">DSM 22704 / JCM 16185 / SJ4</strain>
    </source>
</reference>
<dbReference type="Pfam" id="PF13439">
    <property type="entry name" value="Glyco_transf_4"/>
    <property type="match status" value="1"/>
</dbReference>
<dbReference type="InterPro" id="IPR028098">
    <property type="entry name" value="Glyco_trans_4-like_N"/>
</dbReference>
<dbReference type="Proteomes" id="UP000002892">
    <property type="component" value="Chromosome"/>
</dbReference>
<dbReference type="PANTHER" id="PTHR45947">
    <property type="entry name" value="SULFOQUINOVOSYL TRANSFERASE SQD2"/>
    <property type="match status" value="1"/>
</dbReference>
<evidence type="ECO:0000259" key="1">
    <source>
        <dbReference type="Pfam" id="PF00534"/>
    </source>
</evidence>
<dbReference type="InterPro" id="IPR050194">
    <property type="entry name" value="Glycosyltransferase_grp1"/>
</dbReference>
<sequence length="384" mass="43633">MVNNAKLGVKVVSESSQPKVAIIHEWLTNMGGSEQVVSILLEIFPDAPVYTTLYEPANLVPSLAKADVHPSFLQRLPKFMRKHQYLLPLMPYAFEQFDLSNYDLVISSSSSCAKGVITGNDTFHVCCCYTPMRYAWDSYHLYMRSLKGPKRWLATWLMHKIRLWDRLSADRVDHFIAISHEVQDRIRKHYRRESKVIYPPVDIHRFNSTCIREDFYLVVSRLVGYKRVELAIEACNRLERQLVVIGNGEEQNHLKRIDRSNGKLVKFMGRQSDQVVADYLARARAFLFPGEEDFGLTMVEALASGCPVIAYAQGGAIDIVEDGVTGVLFNEQTVNGMMAGILRFEELSGNGNFEPSLLRSSAEKFSKENFKKAFLGALKDFGFV</sequence>